<sequence length="291" mass="31731">MKRSFAHMVPPVAELQALTTGAVYTTVPTGRVQILPDFNPRGQVDAQAFSDDALAGLRASIEADGILTPLWVREGPGGTLNLIAGERRLRAAQAAALPDVPVRHFGQIDDRRARQLALLENAQRTNPSLIEQTLAGFALMRDLTGLDQAGLLRHLNALRKGREEDTHGLNDWLRSTFGTGVSVWSLQRAKILNFTPDELQAVQSGRLDLKAAYELARAATPQVRTQVLAEAVAGRWTAAQVRAALTPISPAPIQEAATTLQRQLRRAHQLTGNDAERARVLMEELSRLLEG</sequence>
<comment type="caution">
    <text evidence="3">The sequence shown here is derived from an EMBL/GenBank/DDBJ whole genome shotgun (WGS) entry which is preliminary data.</text>
</comment>
<dbReference type="PANTHER" id="PTHR33375">
    <property type="entry name" value="CHROMOSOME-PARTITIONING PROTEIN PARB-RELATED"/>
    <property type="match status" value="1"/>
</dbReference>
<evidence type="ECO:0000259" key="2">
    <source>
        <dbReference type="SMART" id="SM00470"/>
    </source>
</evidence>
<dbReference type="InterPro" id="IPR050336">
    <property type="entry name" value="Chromosome_partition/occlusion"/>
</dbReference>
<dbReference type="SUPFAM" id="SSF110849">
    <property type="entry name" value="ParB/Sulfiredoxin"/>
    <property type="match status" value="1"/>
</dbReference>
<name>A0ABQ2SRY8_9DEIO</name>
<dbReference type="Pfam" id="PF02195">
    <property type="entry name" value="ParB_N"/>
    <property type="match status" value="1"/>
</dbReference>
<keyword evidence="4" id="KW-1185">Reference proteome</keyword>
<proteinExistence type="inferred from homology"/>
<dbReference type="Proteomes" id="UP000620633">
    <property type="component" value="Unassembled WGS sequence"/>
</dbReference>
<dbReference type="InterPro" id="IPR003115">
    <property type="entry name" value="ParB_N"/>
</dbReference>
<dbReference type="SMART" id="SM00470">
    <property type="entry name" value="ParB"/>
    <property type="match status" value="1"/>
</dbReference>
<reference evidence="4" key="1">
    <citation type="journal article" date="2019" name="Int. J. Syst. Evol. Microbiol.">
        <title>The Global Catalogue of Microorganisms (GCM) 10K type strain sequencing project: providing services to taxonomists for standard genome sequencing and annotation.</title>
        <authorList>
            <consortium name="The Broad Institute Genomics Platform"/>
            <consortium name="The Broad Institute Genome Sequencing Center for Infectious Disease"/>
            <person name="Wu L."/>
            <person name="Ma J."/>
        </authorList>
    </citation>
    <scope>NUCLEOTIDE SEQUENCE [LARGE SCALE GENOMIC DNA]</scope>
    <source>
        <strain evidence="4">JCM 31406</strain>
    </source>
</reference>
<dbReference type="EMBL" id="BMQO01000019">
    <property type="protein sequence ID" value="GGS36565.1"/>
    <property type="molecule type" value="Genomic_DNA"/>
</dbReference>
<feature type="domain" description="ParB-like N-terminal" evidence="2">
    <location>
        <begin position="25"/>
        <end position="122"/>
    </location>
</feature>
<gene>
    <name evidence="3" type="ORF">GCM10008961_30350</name>
</gene>
<dbReference type="NCBIfam" id="TIGR00180">
    <property type="entry name" value="parB_part"/>
    <property type="match status" value="1"/>
</dbReference>
<evidence type="ECO:0000313" key="4">
    <source>
        <dbReference type="Proteomes" id="UP000620633"/>
    </source>
</evidence>
<dbReference type="Gene3D" id="1.10.10.2830">
    <property type="match status" value="1"/>
</dbReference>
<organism evidence="3 4">
    <name type="scientific">Deinococcus knuensis</name>
    <dbReference type="NCBI Taxonomy" id="1837380"/>
    <lineage>
        <taxon>Bacteria</taxon>
        <taxon>Thermotogati</taxon>
        <taxon>Deinococcota</taxon>
        <taxon>Deinococci</taxon>
        <taxon>Deinococcales</taxon>
        <taxon>Deinococcaceae</taxon>
        <taxon>Deinococcus</taxon>
    </lineage>
</organism>
<dbReference type="InterPro" id="IPR004437">
    <property type="entry name" value="ParB/RepB/Spo0J"/>
</dbReference>
<dbReference type="PANTHER" id="PTHR33375:SF7">
    <property type="entry name" value="CHROMOSOME 2-PARTITIONING PROTEIN PARB-RELATED"/>
    <property type="match status" value="1"/>
</dbReference>
<protein>
    <recommendedName>
        <fullName evidence="2">ParB-like N-terminal domain-containing protein</fullName>
    </recommendedName>
</protein>
<dbReference type="Gene3D" id="3.90.1530.30">
    <property type="match status" value="1"/>
</dbReference>
<comment type="similarity">
    <text evidence="1">Belongs to the ParB family.</text>
</comment>
<evidence type="ECO:0000256" key="1">
    <source>
        <dbReference type="ARBA" id="ARBA00006295"/>
    </source>
</evidence>
<accession>A0ABQ2SRY8</accession>
<dbReference type="RefSeq" id="WP_189103125.1">
    <property type="nucleotide sequence ID" value="NZ_BMQO01000019.1"/>
</dbReference>
<dbReference type="InterPro" id="IPR036086">
    <property type="entry name" value="ParB/Sulfiredoxin_sf"/>
</dbReference>
<evidence type="ECO:0000313" key="3">
    <source>
        <dbReference type="EMBL" id="GGS36565.1"/>
    </source>
</evidence>